<gene>
    <name evidence="2" type="ORF">P154DRAFT_582400</name>
</gene>
<proteinExistence type="predicted"/>
<feature type="region of interest" description="Disordered" evidence="1">
    <location>
        <begin position="218"/>
        <end position="241"/>
    </location>
</feature>
<evidence type="ECO:0000313" key="2">
    <source>
        <dbReference type="EMBL" id="KAF1993856.1"/>
    </source>
</evidence>
<name>A0A6A5W892_9PLEO</name>
<evidence type="ECO:0000313" key="3">
    <source>
        <dbReference type="Proteomes" id="UP000799779"/>
    </source>
</evidence>
<reference evidence="2" key="1">
    <citation type="journal article" date="2020" name="Stud. Mycol.">
        <title>101 Dothideomycetes genomes: a test case for predicting lifestyles and emergence of pathogens.</title>
        <authorList>
            <person name="Haridas S."/>
            <person name="Albert R."/>
            <person name="Binder M."/>
            <person name="Bloem J."/>
            <person name="Labutti K."/>
            <person name="Salamov A."/>
            <person name="Andreopoulos B."/>
            <person name="Baker S."/>
            <person name="Barry K."/>
            <person name="Bills G."/>
            <person name="Bluhm B."/>
            <person name="Cannon C."/>
            <person name="Castanera R."/>
            <person name="Culley D."/>
            <person name="Daum C."/>
            <person name="Ezra D."/>
            <person name="Gonzalez J."/>
            <person name="Henrissat B."/>
            <person name="Kuo A."/>
            <person name="Liang C."/>
            <person name="Lipzen A."/>
            <person name="Lutzoni F."/>
            <person name="Magnuson J."/>
            <person name="Mondo S."/>
            <person name="Nolan M."/>
            <person name="Ohm R."/>
            <person name="Pangilinan J."/>
            <person name="Park H.-J."/>
            <person name="Ramirez L."/>
            <person name="Alfaro M."/>
            <person name="Sun H."/>
            <person name="Tritt A."/>
            <person name="Yoshinaga Y."/>
            <person name="Zwiers L.-H."/>
            <person name="Turgeon B."/>
            <person name="Goodwin S."/>
            <person name="Spatafora J."/>
            <person name="Crous P."/>
            <person name="Grigoriev I."/>
        </authorList>
    </citation>
    <scope>NUCLEOTIDE SEQUENCE</scope>
    <source>
        <strain evidence="2">CBS 123094</strain>
    </source>
</reference>
<evidence type="ECO:0000256" key="1">
    <source>
        <dbReference type="SAM" id="MobiDB-lite"/>
    </source>
</evidence>
<organism evidence="2 3">
    <name type="scientific">Amniculicola lignicola CBS 123094</name>
    <dbReference type="NCBI Taxonomy" id="1392246"/>
    <lineage>
        <taxon>Eukaryota</taxon>
        <taxon>Fungi</taxon>
        <taxon>Dikarya</taxon>
        <taxon>Ascomycota</taxon>
        <taxon>Pezizomycotina</taxon>
        <taxon>Dothideomycetes</taxon>
        <taxon>Pleosporomycetidae</taxon>
        <taxon>Pleosporales</taxon>
        <taxon>Amniculicolaceae</taxon>
        <taxon>Amniculicola</taxon>
    </lineage>
</organism>
<protein>
    <submittedName>
        <fullName evidence="2">Uncharacterized protein</fullName>
    </submittedName>
</protein>
<dbReference type="AlphaFoldDB" id="A0A6A5W892"/>
<sequence>MPLQPSSRRNPWDESPQWLADVLNRMRVQLSRQRCQVPLHALGHIVECACRLAARRAAAGGAQPPADSLALRDTSKSFAMHERYNCTLPAGRFRAKATLAATIEFGRGCVHFVVLRVRPEAKLFIAQTRCRGKQKRSSARDRVCAREHGGCWRNCHRRIPRLLGPRCNVSATLTPMGGHGRLTARHAKPQGSVFLPRRPFVVMNKITPPVTALRLGVKGGPCKTPARPSTSSGSHRSPCQA</sequence>
<feature type="compositionally biased region" description="Polar residues" evidence="1">
    <location>
        <begin position="227"/>
        <end position="241"/>
    </location>
</feature>
<keyword evidence="3" id="KW-1185">Reference proteome</keyword>
<dbReference type="Proteomes" id="UP000799779">
    <property type="component" value="Unassembled WGS sequence"/>
</dbReference>
<dbReference type="EMBL" id="ML977683">
    <property type="protein sequence ID" value="KAF1993856.1"/>
    <property type="molecule type" value="Genomic_DNA"/>
</dbReference>
<accession>A0A6A5W892</accession>